<organism evidence="1 2">
    <name type="scientific">Candidatus Rhabdochlamydia oedothoracis</name>
    <dbReference type="NCBI Taxonomy" id="2720720"/>
    <lineage>
        <taxon>Bacteria</taxon>
        <taxon>Pseudomonadati</taxon>
        <taxon>Chlamydiota</taxon>
        <taxon>Chlamydiia</taxon>
        <taxon>Parachlamydiales</taxon>
        <taxon>Candidatus Rhabdochlamydiaceae</taxon>
        <taxon>Candidatus Rhabdochlamydia</taxon>
    </lineage>
</organism>
<reference evidence="1 2" key="1">
    <citation type="journal article" date="2022" name="bioRxiv">
        <title>Ecology and evolution of chlamydial symbionts of arthropods.</title>
        <authorList>
            <person name="Halter T."/>
            <person name="Koestlbacher S."/>
            <person name="Collingro A."/>
            <person name="Sixt B.S."/>
            <person name="Toenshoff E.R."/>
            <person name="Hendrickx F."/>
            <person name="Kostanjsek R."/>
            <person name="Horn M."/>
        </authorList>
    </citation>
    <scope>NUCLEOTIDE SEQUENCE [LARGE SCALE GENOMIC DNA]</scope>
    <source>
        <strain evidence="1">W744xW776</strain>
        <plasmid evidence="1 2">unnamed</plasmid>
    </source>
</reference>
<name>A0ABX8V2U4_9BACT</name>
<gene>
    <name evidence="1" type="ORF">RHABOEDO_001903</name>
</gene>
<dbReference type="Proteomes" id="UP000826014">
    <property type="component" value="Plasmid unnamed"/>
</dbReference>
<keyword evidence="1" id="KW-0614">Plasmid</keyword>
<protein>
    <submittedName>
        <fullName evidence="1">Uncharacterized protein</fullName>
    </submittedName>
</protein>
<geneLocation type="plasmid" evidence="1 2">
    <name>unnamed</name>
</geneLocation>
<accession>A0ABX8V2U4</accession>
<evidence type="ECO:0000313" key="1">
    <source>
        <dbReference type="EMBL" id="QYF49504.1"/>
    </source>
</evidence>
<keyword evidence="2" id="KW-1185">Reference proteome</keyword>
<dbReference type="RefSeq" id="WP_215217049.1">
    <property type="nucleotide sequence ID" value="NZ_CP075588.1"/>
</dbReference>
<evidence type="ECO:0000313" key="2">
    <source>
        <dbReference type="Proteomes" id="UP000826014"/>
    </source>
</evidence>
<dbReference type="EMBL" id="CP075588">
    <property type="protein sequence ID" value="QYF49504.1"/>
    <property type="molecule type" value="Genomic_DNA"/>
</dbReference>
<sequence length="170" mass="17584">MAFSCDPFPPSQFGTITLTGLTSGGAISPDANGNINLGGGNIAVIGNSATNTLAFFTPDIKGITWVDVTSSPIQMSVNTGYMDNFSGSTLYKLPASSAFGDVLFIVTAGTENNGWVLNMAPTQQVYLGATQTTFGGAITSLNPGDTLYLVCSQANIRWVAISFTGNFGST</sequence>
<proteinExistence type="predicted"/>